<dbReference type="InterPro" id="IPR006913">
    <property type="entry name" value="CENP-V/GFA"/>
</dbReference>
<evidence type="ECO:0000256" key="2">
    <source>
        <dbReference type="ARBA" id="ARBA00022723"/>
    </source>
</evidence>
<evidence type="ECO:0000313" key="5">
    <source>
        <dbReference type="EMBL" id="SHH69965.1"/>
    </source>
</evidence>
<dbReference type="PANTHER" id="PTHR28620:SF1">
    <property type="entry name" value="CENP-V_GFA DOMAIN-CONTAINING PROTEIN"/>
    <property type="match status" value="1"/>
</dbReference>
<proteinExistence type="inferred from homology"/>
<keyword evidence="2" id="KW-0479">Metal-binding</keyword>
<dbReference type="EMBL" id="LT670817">
    <property type="protein sequence ID" value="SHH69965.1"/>
    <property type="molecule type" value="Genomic_DNA"/>
</dbReference>
<dbReference type="RefSeq" id="WP_245332268.1">
    <property type="nucleotide sequence ID" value="NZ_LT670817.1"/>
</dbReference>
<dbReference type="InterPro" id="IPR011057">
    <property type="entry name" value="Mss4-like_sf"/>
</dbReference>
<evidence type="ECO:0000256" key="1">
    <source>
        <dbReference type="ARBA" id="ARBA00005495"/>
    </source>
</evidence>
<sequence length="153" mass="16685">MWKSNCLYQASGSADMTLGMLKLSCLCGQVRIEIPKRPDFINECNCTLCSKSGARWAYFHPSEVSVVGTTNGYSREDKEDPAAEIRFCANCGSTTHFILTASAVSKFGNSQIGVNVRLADEKDLAGIELRYPDGRAWSGKGAFGYVQEARIIG</sequence>
<dbReference type="PANTHER" id="PTHR28620">
    <property type="entry name" value="CENTROMERE PROTEIN V"/>
    <property type="match status" value="1"/>
</dbReference>
<organism evidence="5 6">
    <name type="scientific">Bradyrhizobium erythrophlei</name>
    <dbReference type="NCBI Taxonomy" id="1437360"/>
    <lineage>
        <taxon>Bacteria</taxon>
        <taxon>Pseudomonadati</taxon>
        <taxon>Pseudomonadota</taxon>
        <taxon>Alphaproteobacteria</taxon>
        <taxon>Hyphomicrobiales</taxon>
        <taxon>Nitrobacteraceae</taxon>
        <taxon>Bradyrhizobium</taxon>
    </lineage>
</organism>
<reference evidence="5 6" key="1">
    <citation type="submission" date="2016-11" db="EMBL/GenBank/DDBJ databases">
        <authorList>
            <person name="Jaros S."/>
            <person name="Januszkiewicz K."/>
            <person name="Wedrychowicz H."/>
        </authorList>
    </citation>
    <scope>NUCLEOTIDE SEQUENCE [LARGE SCALE GENOMIC DNA]</scope>
    <source>
        <strain evidence="5 6">GAS138</strain>
    </source>
</reference>
<dbReference type="Pfam" id="PF04828">
    <property type="entry name" value="GFA"/>
    <property type="match status" value="1"/>
</dbReference>
<dbReference type="GO" id="GO:0046872">
    <property type="term" value="F:metal ion binding"/>
    <property type="evidence" value="ECO:0007669"/>
    <property type="project" value="UniProtKB-KW"/>
</dbReference>
<evidence type="ECO:0000256" key="3">
    <source>
        <dbReference type="ARBA" id="ARBA00022833"/>
    </source>
</evidence>
<keyword evidence="3" id="KW-0862">Zinc</keyword>
<evidence type="ECO:0000313" key="6">
    <source>
        <dbReference type="Proteomes" id="UP000189796"/>
    </source>
</evidence>
<dbReference type="Proteomes" id="UP000189796">
    <property type="component" value="Chromosome I"/>
</dbReference>
<protein>
    <submittedName>
        <fullName evidence="5">Uncharacterized conserved protein</fullName>
    </submittedName>
</protein>
<dbReference type="Gene3D" id="2.170.150.70">
    <property type="match status" value="1"/>
</dbReference>
<dbReference type="InterPro" id="IPR052355">
    <property type="entry name" value="CENP-V-like"/>
</dbReference>
<comment type="similarity">
    <text evidence="1">Belongs to the Gfa family.</text>
</comment>
<evidence type="ECO:0000259" key="4">
    <source>
        <dbReference type="PROSITE" id="PS51891"/>
    </source>
</evidence>
<dbReference type="PROSITE" id="PS51891">
    <property type="entry name" value="CENP_V_GFA"/>
    <property type="match status" value="1"/>
</dbReference>
<feature type="domain" description="CENP-V/GFA" evidence="4">
    <location>
        <begin position="17"/>
        <end position="138"/>
    </location>
</feature>
<gene>
    <name evidence="5" type="ORF">SAMN05443248_5753</name>
</gene>
<dbReference type="AlphaFoldDB" id="A0A1M5V413"/>
<accession>A0A1M5V413</accession>
<name>A0A1M5V413_9BRAD</name>
<dbReference type="GO" id="GO:0016846">
    <property type="term" value="F:carbon-sulfur lyase activity"/>
    <property type="evidence" value="ECO:0007669"/>
    <property type="project" value="InterPro"/>
</dbReference>
<dbReference type="SUPFAM" id="SSF51316">
    <property type="entry name" value="Mss4-like"/>
    <property type="match status" value="1"/>
</dbReference>